<gene>
    <name evidence="2" type="ORF">EMCG_00455</name>
</gene>
<feature type="transmembrane region" description="Helical" evidence="1">
    <location>
        <begin position="75"/>
        <end position="96"/>
    </location>
</feature>
<dbReference type="Proteomes" id="UP000034164">
    <property type="component" value="Unassembled WGS sequence"/>
</dbReference>
<dbReference type="OrthoDB" id="3348320at2759"/>
<dbReference type="EMBL" id="LCZI01001147">
    <property type="protein sequence ID" value="KKZ62286.1"/>
    <property type="molecule type" value="Genomic_DNA"/>
</dbReference>
<dbReference type="AlphaFoldDB" id="A0A0G2J8I4"/>
<proteinExistence type="predicted"/>
<keyword evidence="1" id="KW-1133">Transmembrane helix</keyword>
<keyword evidence="1" id="KW-0472">Membrane</keyword>
<reference evidence="3" key="1">
    <citation type="journal article" date="2015" name="PLoS Genet.">
        <title>The dynamic genome and transcriptome of the human fungal pathogen Blastomyces and close relative Emmonsia.</title>
        <authorList>
            <person name="Munoz J.F."/>
            <person name="Gauthier G.M."/>
            <person name="Desjardins C.A."/>
            <person name="Gallo J.E."/>
            <person name="Holder J."/>
            <person name="Sullivan T.D."/>
            <person name="Marty A.J."/>
            <person name="Carmen J.C."/>
            <person name="Chen Z."/>
            <person name="Ding L."/>
            <person name="Gujja S."/>
            <person name="Magrini V."/>
            <person name="Misas E."/>
            <person name="Mitreva M."/>
            <person name="Priest M."/>
            <person name="Saif S."/>
            <person name="Whiston E.A."/>
            <person name="Young S."/>
            <person name="Zeng Q."/>
            <person name="Goldman W.E."/>
            <person name="Mardis E.R."/>
            <person name="Taylor J.W."/>
            <person name="McEwen J.G."/>
            <person name="Clay O.K."/>
            <person name="Klein B.S."/>
            <person name="Cuomo C.A."/>
        </authorList>
    </citation>
    <scope>NUCLEOTIDE SEQUENCE [LARGE SCALE GENOMIC DNA]</scope>
    <source>
        <strain evidence="3">UAMH 3008</strain>
    </source>
</reference>
<accession>A0A0G2J8I4</accession>
<name>A0A0G2J8I4_9EURO</name>
<evidence type="ECO:0000313" key="3">
    <source>
        <dbReference type="Proteomes" id="UP000034164"/>
    </source>
</evidence>
<organism evidence="2 3">
    <name type="scientific">[Emmonsia] crescens</name>
    <dbReference type="NCBI Taxonomy" id="73230"/>
    <lineage>
        <taxon>Eukaryota</taxon>
        <taxon>Fungi</taxon>
        <taxon>Dikarya</taxon>
        <taxon>Ascomycota</taxon>
        <taxon>Pezizomycotina</taxon>
        <taxon>Eurotiomycetes</taxon>
        <taxon>Eurotiomycetidae</taxon>
        <taxon>Onygenales</taxon>
        <taxon>Ajellomycetaceae</taxon>
        <taxon>Emergomyces</taxon>
    </lineage>
</organism>
<dbReference type="VEuPathDB" id="FungiDB:EMCG_00455"/>
<evidence type="ECO:0000256" key="1">
    <source>
        <dbReference type="SAM" id="Phobius"/>
    </source>
</evidence>
<evidence type="ECO:0000313" key="2">
    <source>
        <dbReference type="EMBL" id="KKZ62286.1"/>
    </source>
</evidence>
<comment type="caution">
    <text evidence="2">The sequence shown here is derived from an EMBL/GenBank/DDBJ whole genome shotgun (WGS) entry which is preliminary data.</text>
</comment>
<keyword evidence="1" id="KW-0812">Transmembrane</keyword>
<sequence>MPCNPRDINPKSQDKYLTYYYSHPRAFQIYCSGTDRRYLFPYFETKVTEPKKYLNSEDFEKGLKALDTELRNDPITVAFAPITVITVGGFLAVTYLKNRTATGDLDYLLPPQWPDDKDIKTPLRQAIRKVTMGLDFNEEWANDDVSLFVTSQARETLFQQAKEQNIVLFTGKHIRVLAAPIEWAIERKVRRLYTGERDRKAGFDMSDCLTMLKYLRDRNDGPLDEEHIRTQNVNGFDVVPDKKNNGQHCRSVL</sequence>
<protein>
    <submittedName>
        <fullName evidence="2">Uncharacterized protein</fullName>
    </submittedName>
</protein>